<comment type="similarity">
    <text evidence="5">Belongs to the SAT4 family.</text>
</comment>
<dbReference type="AlphaFoldDB" id="A0A8H4LS85"/>
<evidence type="ECO:0000256" key="3">
    <source>
        <dbReference type="ARBA" id="ARBA00022989"/>
    </source>
</evidence>
<dbReference type="Proteomes" id="UP000557566">
    <property type="component" value="Unassembled WGS sequence"/>
</dbReference>
<evidence type="ECO:0000256" key="1">
    <source>
        <dbReference type="ARBA" id="ARBA00004141"/>
    </source>
</evidence>
<proteinExistence type="inferred from homology"/>
<feature type="compositionally biased region" description="Polar residues" evidence="6">
    <location>
        <begin position="350"/>
        <end position="366"/>
    </location>
</feature>
<dbReference type="Pfam" id="PF20684">
    <property type="entry name" value="Fung_rhodopsin"/>
    <property type="match status" value="1"/>
</dbReference>
<evidence type="ECO:0000256" key="4">
    <source>
        <dbReference type="ARBA" id="ARBA00023136"/>
    </source>
</evidence>
<feature type="transmembrane region" description="Helical" evidence="7">
    <location>
        <begin position="160"/>
        <end position="180"/>
    </location>
</feature>
<dbReference type="InterPro" id="IPR049326">
    <property type="entry name" value="Rhodopsin_dom_fungi"/>
</dbReference>
<feature type="transmembrane region" description="Helical" evidence="7">
    <location>
        <begin position="187"/>
        <end position="220"/>
    </location>
</feature>
<feature type="transmembrane region" description="Helical" evidence="7">
    <location>
        <begin position="275"/>
        <end position="293"/>
    </location>
</feature>
<dbReference type="EMBL" id="JAAVMX010000009">
    <property type="protein sequence ID" value="KAF4504433.1"/>
    <property type="molecule type" value="Genomic_DNA"/>
</dbReference>
<dbReference type="InterPro" id="IPR052337">
    <property type="entry name" value="SAT4-like"/>
</dbReference>
<accession>A0A8H4LS85</accession>
<evidence type="ECO:0000256" key="7">
    <source>
        <dbReference type="SAM" id="Phobius"/>
    </source>
</evidence>
<feature type="region of interest" description="Disordered" evidence="6">
    <location>
        <begin position="346"/>
        <end position="399"/>
    </location>
</feature>
<evidence type="ECO:0000256" key="5">
    <source>
        <dbReference type="ARBA" id="ARBA00038359"/>
    </source>
</evidence>
<gene>
    <name evidence="9" type="ORF">G6O67_007884</name>
</gene>
<evidence type="ECO:0000313" key="9">
    <source>
        <dbReference type="EMBL" id="KAF4504433.1"/>
    </source>
</evidence>
<evidence type="ECO:0000259" key="8">
    <source>
        <dbReference type="Pfam" id="PF20684"/>
    </source>
</evidence>
<feature type="transmembrane region" description="Helical" evidence="7">
    <location>
        <begin position="243"/>
        <end position="263"/>
    </location>
</feature>
<keyword evidence="4 7" id="KW-0472">Membrane</keyword>
<evidence type="ECO:0000313" key="10">
    <source>
        <dbReference type="Proteomes" id="UP000557566"/>
    </source>
</evidence>
<keyword evidence="10" id="KW-1185">Reference proteome</keyword>
<feature type="transmembrane region" description="Helical" evidence="7">
    <location>
        <begin position="108"/>
        <end position="129"/>
    </location>
</feature>
<organism evidence="9 10">
    <name type="scientific">Ophiocordyceps sinensis</name>
    <dbReference type="NCBI Taxonomy" id="72228"/>
    <lineage>
        <taxon>Eukaryota</taxon>
        <taxon>Fungi</taxon>
        <taxon>Dikarya</taxon>
        <taxon>Ascomycota</taxon>
        <taxon>Pezizomycotina</taxon>
        <taxon>Sordariomycetes</taxon>
        <taxon>Hypocreomycetidae</taxon>
        <taxon>Hypocreales</taxon>
        <taxon>Ophiocordycipitaceae</taxon>
        <taxon>Ophiocordyceps</taxon>
    </lineage>
</organism>
<feature type="transmembrane region" description="Helical" evidence="7">
    <location>
        <begin position="74"/>
        <end position="93"/>
    </location>
</feature>
<feature type="domain" description="Rhodopsin" evidence="8">
    <location>
        <begin position="90"/>
        <end position="337"/>
    </location>
</feature>
<protein>
    <recommendedName>
        <fullName evidence="8">Rhodopsin domain-containing protein</fullName>
    </recommendedName>
</protein>
<evidence type="ECO:0000256" key="6">
    <source>
        <dbReference type="SAM" id="MobiDB-lite"/>
    </source>
</evidence>
<feature type="transmembrane region" description="Helical" evidence="7">
    <location>
        <begin position="6"/>
        <end position="26"/>
    </location>
</feature>
<dbReference type="GO" id="GO:0016020">
    <property type="term" value="C:membrane"/>
    <property type="evidence" value="ECO:0007669"/>
    <property type="project" value="UniProtKB-SubCell"/>
</dbReference>
<comment type="subcellular location">
    <subcellularLocation>
        <location evidence="1">Membrane</location>
        <topology evidence="1">Multi-pass membrane protein</topology>
    </subcellularLocation>
</comment>
<evidence type="ECO:0000256" key="2">
    <source>
        <dbReference type="ARBA" id="ARBA00022692"/>
    </source>
</evidence>
<keyword evidence="3 7" id="KW-1133">Transmembrane helix</keyword>
<reference evidence="9 10" key="1">
    <citation type="journal article" date="2020" name="Genome Biol. Evol.">
        <title>A new high-quality draft genome assembly of the Chinese cordyceps Ophiocordyceps sinensis.</title>
        <authorList>
            <person name="Shu R."/>
            <person name="Zhang J."/>
            <person name="Meng Q."/>
            <person name="Zhang H."/>
            <person name="Zhou G."/>
            <person name="Li M."/>
            <person name="Wu P."/>
            <person name="Zhao Y."/>
            <person name="Chen C."/>
            <person name="Qin Q."/>
        </authorList>
    </citation>
    <scope>NUCLEOTIDE SEQUENCE [LARGE SCALE GENOMIC DNA]</scope>
    <source>
        <strain evidence="9 10">IOZ07</strain>
    </source>
</reference>
<dbReference type="OrthoDB" id="5283415at2759"/>
<name>A0A8H4LS85_9HYPO</name>
<sequence length="423" mass="46133">MELLEISFVCFIISIYLNTLLPFALFKNTSPSPEATSNDMGADADIDRAIAAGTVPPFITAEFLKENRITSTTVSIVLMVALACAVVACRLLSRKFVAKRFGLGLDDGMAVLSLLALFPFTALCIVLVHSGGARHYAYYLFVLDDTHYVRFQIFDTVVQLGYLTALALCRLSGLAFYYRICSLHMEFLIAIGIIFGLITAGYIAQMGLIIFHCIPVSLIWNPITPDSGLQCLFWVEVFTSNSIISLICDCLLFGIPAVMLWVLKMPQKQKVQLASILLPGSGVVVISVFRLLAVQKNARQDEFSTDFAFSTRMSLEVAEVTATIVALSLPGVKPLFDRIILRKDDAGSAHSGSNTPKKRFSSTTGLSDMEQEPSSFKGLESRGSVGTNAGLGCGQGDMKKDGIYVTVDFCVESDEKKTKDATR</sequence>
<dbReference type="PANTHER" id="PTHR33048:SF47">
    <property type="entry name" value="INTEGRAL MEMBRANE PROTEIN-RELATED"/>
    <property type="match status" value="1"/>
</dbReference>
<keyword evidence="2 7" id="KW-0812">Transmembrane</keyword>
<dbReference type="PANTHER" id="PTHR33048">
    <property type="entry name" value="PTH11-LIKE INTEGRAL MEMBRANE PROTEIN (AFU_ORTHOLOGUE AFUA_5G11245)"/>
    <property type="match status" value="1"/>
</dbReference>
<comment type="caution">
    <text evidence="9">The sequence shown here is derived from an EMBL/GenBank/DDBJ whole genome shotgun (WGS) entry which is preliminary data.</text>
</comment>